<keyword evidence="2" id="KW-1133">Transmembrane helix</keyword>
<dbReference type="Gene3D" id="2.170.130.20">
    <property type="entry name" value="LCCL-like domain"/>
    <property type="match status" value="1"/>
</dbReference>
<feature type="compositionally biased region" description="Polar residues" evidence="1">
    <location>
        <begin position="1"/>
        <end position="11"/>
    </location>
</feature>
<dbReference type="AlphaFoldDB" id="A0A1E4STC7"/>
<dbReference type="STRING" id="983967.A0A1E4STC7"/>
<evidence type="ECO:0000256" key="1">
    <source>
        <dbReference type="SAM" id="MobiDB-lite"/>
    </source>
</evidence>
<name>A0A1E4STC7_9ASCO</name>
<dbReference type="InterPro" id="IPR051957">
    <property type="entry name" value="CRISP-LCCL_domain"/>
</dbReference>
<protein>
    <recommendedName>
        <fullName evidence="3">LCCL domain-containing protein</fullName>
    </recommendedName>
</protein>
<accession>A0A1E4STC7</accession>
<feature type="domain" description="LCCL" evidence="3">
    <location>
        <begin position="198"/>
        <end position="298"/>
    </location>
</feature>
<feature type="transmembrane region" description="Helical" evidence="2">
    <location>
        <begin position="357"/>
        <end position="374"/>
    </location>
</feature>
<gene>
    <name evidence="4" type="ORF">CANARDRAFT_30609</name>
</gene>
<dbReference type="OrthoDB" id="441660at2759"/>
<keyword evidence="5" id="KW-1185">Reference proteome</keyword>
<keyword evidence="2" id="KW-0472">Membrane</keyword>
<dbReference type="SUPFAM" id="SSF69848">
    <property type="entry name" value="LCCL domain"/>
    <property type="match status" value="1"/>
</dbReference>
<organism evidence="4 5">
    <name type="scientific">[Candida] arabinofermentans NRRL YB-2248</name>
    <dbReference type="NCBI Taxonomy" id="983967"/>
    <lineage>
        <taxon>Eukaryota</taxon>
        <taxon>Fungi</taxon>
        <taxon>Dikarya</taxon>
        <taxon>Ascomycota</taxon>
        <taxon>Saccharomycotina</taxon>
        <taxon>Pichiomycetes</taxon>
        <taxon>Pichiales</taxon>
        <taxon>Pichiaceae</taxon>
        <taxon>Ogataea</taxon>
        <taxon>Ogataea/Candida clade</taxon>
    </lineage>
</organism>
<sequence>MSSIPPNSARFTSEPINSTTPPTSSSTFTDDVELQSFIIPDENDDRLKSDNQGSGAEVDQDADSIRSFEADDYEPKSKFSSLKKVSRKISMFCKHLWLGPSQPEDNPPRFTSEFINQFENFPTRISTSFPAKIKIPFVLLYYTFWLLMLRSSVLPYLTEQSTYENTETGETKDIISLTCRGEASIWKGKNAQCGLDGKKCGPFEDREVIFRCPALCDSESVAYSSLTVGDENVKYISYYVGGGKNTVPETSDALSLPYRADSYPCGAAIHAGVISPYLGGCVRMKFTGEQFEFPSKKSQYSTNPSVGFDSFFPASFKFFKFPEESVCHNCKDPRVLVALINIVLGIPVIFMSTSGTLAYWTIAASGFWTIVLIFDPPRLVRVQDPESLPSLISLGFERFLPLTFILFTVWRISVQTTLESPSSPVCKTLIWYPLFWVGMLNNVTFDRLPVDRLTIQDIKTQPGAIGATLLIVGIITFGVFAQAYQLWKAGKFRKYLGIYLGFIVLLFVLANLKGLNLRVHHYILALLLIPGTNTKGFTAMLFQGVLLGLLVNGVARWGLASVEETNRSLRRSDPSGQIKPPSFIGYEVSNSSISWANTDSNDHKMIDGEVLAPSDKLDKFSLLINDIERYNGVNTSVSLDELMRVNEEFSKEIEGALKYEGYHDNDDDGDDSEKNVKLYFRIAKTSGKNGKTGDYTKAAVLEYPSGKFKSPESGLT</sequence>
<evidence type="ECO:0000313" key="4">
    <source>
        <dbReference type="EMBL" id="ODV82763.1"/>
    </source>
</evidence>
<feature type="compositionally biased region" description="Low complexity" evidence="1">
    <location>
        <begin position="12"/>
        <end position="29"/>
    </location>
</feature>
<evidence type="ECO:0000259" key="3">
    <source>
        <dbReference type="Pfam" id="PF03815"/>
    </source>
</evidence>
<feature type="transmembrane region" description="Helical" evidence="2">
    <location>
        <begin position="496"/>
        <end position="517"/>
    </location>
</feature>
<evidence type="ECO:0000313" key="5">
    <source>
        <dbReference type="Proteomes" id="UP000094801"/>
    </source>
</evidence>
<feature type="region of interest" description="Disordered" evidence="1">
    <location>
        <begin position="1"/>
        <end position="63"/>
    </location>
</feature>
<dbReference type="EMBL" id="KV453875">
    <property type="protein sequence ID" value="ODV82763.1"/>
    <property type="molecule type" value="Genomic_DNA"/>
</dbReference>
<dbReference type="Pfam" id="PF03815">
    <property type="entry name" value="LCCL"/>
    <property type="match status" value="1"/>
</dbReference>
<proteinExistence type="predicted"/>
<dbReference type="PANTHER" id="PTHR31331">
    <property type="entry name" value="LCCL DOMAIN PROTEIN (AFU_ORTHOLOGUE AFUA_5G08630)"/>
    <property type="match status" value="1"/>
</dbReference>
<dbReference type="InterPro" id="IPR036609">
    <property type="entry name" value="LCCL_sf"/>
</dbReference>
<reference evidence="5" key="1">
    <citation type="submission" date="2016-04" db="EMBL/GenBank/DDBJ databases">
        <title>Comparative genomics of biotechnologically important yeasts.</title>
        <authorList>
            <consortium name="DOE Joint Genome Institute"/>
            <person name="Riley R."/>
            <person name="Haridas S."/>
            <person name="Wolfe K.H."/>
            <person name="Lopes M.R."/>
            <person name="Hittinger C.T."/>
            <person name="Goker M."/>
            <person name="Salamov A."/>
            <person name="Wisecaver J."/>
            <person name="Long T.M."/>
            <person name="Aerts A.L."/>
            <person name="Barry K."/>
            <person name="Choi C."/>
            <person name="Clum A."/>
            <person name="Coughlan A.Y."/>
            <person name="Deshpande S."/>
            <person name="Douglass A.P."/>
            <person name="Hanson S.J."/>
            <person name="Klenk H.-P."/>
            <person name="Labutti K."/>
            <person name="Lapidus A."/>
            <person name="Lindquist E."/>
            <person name="Lipzen A."/>
            <person name="Meier-Kolthoff J.P."/>
            <person name="Ohm R.A."/>
            <person name="Otillar R.P."/>
            <person name="Pangilinan J."/>
            <person name="Peng Y."/>
            <person name="Rokas A."/>
            <person name="Rosa C.A."/>
            <person name="Scheuner C."/>
            <person name="Sibirny A.A."/>
            <person name="Slot J.C."/>
            <person name="Stielow J.B."/>
            <person name="Sun H."/>
            <person name="Kurtzman C.P."/>
            <person name="Blackwell M."/>
            <person name="Grigoriev I.V."/>
            <person name="Jeffries T.W."/>
        </authorList>
    </citation>
    <scope>NUCLEOTIDE SEQUENCE [LARGE SCALE GENOMIC DNA]</scope>
    <source>
        <strain evidence="5">NRRL YB-2248</strain>
    </source>
</reference>
<feature type="transmembrane region" description="Helical" evidence="2">
    <location>
        <begin position="464"/>
        <end position="484"/>
    </location>
</feature>
<dbReference type="Proteomes" id="UP000094801">
    <property type="component" value="Unassembled WGS sequence"/>
</dbReference>
<evidence type="ECO:0000256" key="2">
    <source>
        <dbReference type="SAM" id="Phobius"/>
    </source>
</evidence>
<dbReference type="PANTHER" id="PTHR31331:SF1">
    <property type="entry name" value="CYSTEINE RICH SECRETORY PROTEIN LCCL DOMAIN CONTAINING 2"/>
    <property type="match status" value="1"/>
</dbReference>
<feature type="transmembrane region" description="Helical" evidence="2">
    <location>
        <begin position="333"/>
        <end position="350"/>
    </location>
</feature>
<dbReference type="InterPro" id="IPR004043">
    <property type="entry name" value="LCCL"/>
</dbReference>
<keyword evidence="2" id="KW-0812">Transmembrane</keyword>